<protein>
    <submittedName>
        <fullName evidence="1">Uncharacterized protein</fullName>
    </submittedName>
</protein>
<dbReference type="PROSITE" id="PS51257">
    <property type="entry name" value="PROKAR_LIPOPROTEIN"/>
    <property type="match status" value="1"/>
</dbReference>
<keyword evidence="2" id="KW-1185">Reference proteome</keyword>
<dbReference type="RefSeq" id="WP_184158208.1">
    <property type="nucleotide sequence ID" value="NZ_JACHLD010000001.1"/>
</dbReference>
<dbReference type="Proteomes" id="UP000561681">
    <property type="component" value="Unassembled WGS sequence"/>
</dbReference>
<reference evidence="1 2" key="1">
    <citation type="submission" date="2020-08" db="EMBL/GenBank/DDBJ databases">
        <title>Functional genomics of gut bacteria from endangered species of beetles.</title>
        <authorList>
            <person name="Carlos-Shanley C."/>
        </authorList>
    </citation>
    <scope>NUCLEOTIDE SEQUENCE [LARGE SCALE GENOMIC DNA]</scope>
    <source>
        <strain evidence="1 2">S00142</strain>
    </source>
</reference>
<proteinExistence type="predicted"/>
<evidence type="ECO:0000313" key="2">
    <source>
        <dbReference type="Proteomes" id="UP000561681"/>
    </source>
</evidence>
<accession>A0A7W7N6K2</accession>
<evidence type="ECO:0000313" key="1">
    <source>
        <dbReference type="EMBL" id="MBB4800509.1"/>
    </source>
</evidence>
<name>A0A7W7N6K2_9FLAO</name>
<dbReference type="EMBL" id="JACHLD010000001">
    <property type="protein sequence ID" value="MBB4800509.1"/>
    <property type="molecule type" value="Genomic_DNA"/>
</dbReference>
<gene>
    <name evidence="1" type="ORF">HNP37_000548</name>
</gene>
<comment type="caution">
    <text evidence="1">The sequence shown here is derived from an EMBL/GenBank/DDBJ whole genome shotgun (WGS) entry which is preliminary data.</text>
</comment>
<organism evidence="1 2">
    <name type="scientific">Flavobacterium nitrogenifigens</name>
    <dbReference type="NCBI Taxonomy" id="1617283"/>
    <lineage>
        <taxon>Bacteria</taxon>
        <taxon>Pseudomonadati</taxon>
        <taxon>Bacteroidota</taxon>
        <taxon>Flavobacteriia</taxon>
        <taxon>Flavobacteriales</taxon>
        <taxon>Flavobacteriaceae</taxon>
        <taxon>Flavobacterium</taxon>
    </lineage>
</organism>
<dbReference type="AlphaFoldDB" id="A0A7W7N6K2"/>
<sequence length="103" mass="11939">MKKFIYFLILTLGILGCSSDDDIPTKNFKFTTAYTTTITVGGVVGTRERTFKIGETFKGLDDEKETIRIRIAEHTEMNENCPNSWCYQEFLNVPREYLQLIEE</sequence>